<keyword evidence="4" id="KW-0131">Cell cycle</keyword>
<evidence type="ECO:0000313" key="9">
    <source>
        <dbReference type="EMBL" id="KAB6141427.1"/>
    </source>
</evidence>
<dbReference type="Gene3D" id="3.40.50.1440">
    <property type="entry name" value="Tubulin/FtsZ, GTPase domain"/>
    <property type="match status" value="1"/>
</dbReference>
<keyword evidence="2 4" id="KW-0547">Nucleotide-binding</keyword>
<feature type="binding site" evidence="4">
    <location>
        <begin position="110"/>
        <end position="112"/>
    </location>
    <ligand>
        <name>GTP</name>
        <dbReference type="ChEBI" id="CHEBI:37565"/>
    </ligand>
</feature>
<comment type="function">
    <text evidence="4">Essential cell division protein that forms a contractile ring structure (Z ring) at the future cell division site. The regulation of the ring assembly controls the timing and the location of cell division. One of the functions of the FtsZ ring is to recruit other cell division proteins to the septum to produce a new cell wall between the dividing cells. Binds GTP and shows GTPase activity.</text>
</comment>
<dbReference type="GO" id="GO:0032153">
    <property type="term" value="C:cell division site"/>
    <property type="evidence" value="ECO:0007669"/>
    <property type="project" value="UniProtKB-UniRule"/>
</dbReference>
<dbReference type="GO" id="GO:0005525">
    <property type="term" value="F:GTP binding"/>
    <property type="evidence" value="ECO:0007669"/>
    <property type="project" value="UniProtKB-UniRule"/>
</dbReference>
<dbReference type="GO" id="GO:0043093">
    <property type="term" value="P:FtsZ-dependent cytokinesis"/>
    <property type="evidence" value="ECO:0007669"/>
    <property type="project" value="UniProtKB-UniRule"/>
</dbReference>
<dbReference type="InterPro" id="IPR045061">
    <property type="entry name" value="FtsZ/CetZ"/>
</dbReference>
<feature type="region of interest" description="Disordered" evidence="6">
    <location>
        <begin position="355"/>
        <end position="393"/>
    </location>
</feature>
<evidence type="ECO:0000256" key="1">
    <source>
        <dbReference type="ARBA" id="ARBA00009690"/>
    </source>
</evidence>
<feature type="binding site" evidence="4">
    <location>
        <position position="141"/>
    </location>
    <ligand>
        <name>GTP</name>
        <dbReference type="ChEBI" id="CHEBI:37565"/>
    </ligand>
</feature>
<evidence type="ECO:0000256" key="6">
    <source>
        <dbReference type="SAM" id="MobiDB-lite"/>
    </source>
</evidence>
<dbReference type="AlphaFoldDB" id="A0A7J5PN42"/>
<dbReference type="InterPro" id="IPR018316">
    <property type="entry name" value="Tubulin/FtsZ_2-layer-sand-dom"/>
</dbReference>
<dbReference type="NCBIfam" id="TIGR00065">
    <property type="entry name" value="ftsZ"/>
    <property type="match status" value="1"/>
</dbReference>
<keyword evidence="3 4" id="KW-0342">GTP-binding</keyword>
<evidence type="ECO:0000259" key="8">
    <source>
        <dbReference type="SMART" id="SM00865"/>
    </source>
</evidence>
<evidence type="ECO:0000256" key="3">
    <source>
        <dbReference type="ARBA" id="ARBA00023134"/>
    </source>
</evidence>
<dbReference type="Pfam" id="PF00091">
    <property type="entry name" value="Tubulin"/>
    <property type="match status" value="1"/>
</dbReference>
<accession>A0A7J5PN42</accession>
<feature type="compositionally biased region" description="Acidic residues" evidence="6">
    <location>
        <begin position="366"/>
        <end position="380"/>
    </location>
</feature>
<dbReference type="InterPro" id="IPR036525">
    <property type="entry name" value="Tubulin/FtsZ_GTPase_sf"/>
</dbReference>
<evidence type="ECO:0000259" key="7">
    <source>
        <dbReference type="SMART" id="SM00864"/>
    </source>
</evidence>
<dbReference type="PRINTS" id="PR00423">
    <property type="entry name" value="CELLDVISFTSZ"/>
</dbReference>
<dbReference type="PANTHER" id="PTHR30314:SF3">
    <property type="entry name" value="MITOCHONDRIAL DIVISION PROTEIN FSZA"/>
    <property type="match status" value="1"/>
</dbReference>
<comment type="subcellular location">
    <subcellularLocation>
        <location evidence="4">Cytoplasm</location>
    </subcellularLocation>
    <text evidence="4">Assembles at midcell at the inner surface of the cytoplasmic membrane.</text>
</comment>
<feature type="binding site" evidence="4">
    <location>
        <position position="145"/>
    </location>
    <ligand>
        <name>GTP</name>
        <dbReference type="ChEBI" id="CHEBI:37565"/>
    </ligand>
</feature>
<dbReference type="GO" id="GO:0000917">
    <property type="term" value="P:division septum assembly"/>
    <property type="evidence" value="ECO:0007669"/>
    <property type="project" value="UniProtKB-KW"/>
</dbReference>
<organism evidence="9 10">
    <name type="scientific">Bacteroides xylanisolvens</name>
    <dbReference type="NCBI Taxonomy" id="371601"/>
    <lineage>
        <taxon>Bacteria</taxon>
        <taxon>Pseudomonadati</taxon>
        <taxon>Bacteroidota</taxon>
        <taxon>Bacteroidia</taxon>
        <taxon>Bacteroidales</taxon>
        <taxon>Bacteroidaceae</taxon>
        <taxon>Bacteroides</taxon>
    </lineage>
</organism>
<feature type="domain" description="Tubulin/FtsZ 2-layer sandwich" evidence="8">
    <location>
        <begin position="210"/>
        <end position="329"/>
    </location>
</feature>
<dbReference type="PANTHER" id="PTHR30314">
    <property type="entry name" value="CELL DIVISION PROTEIN FTSZ-RELATED"/>
    <property type="match status" value="1"/>
</dbReference>
<keyword evidence="4" id="KW-0963">Cytoplasm</keyword>
<sequence>MDTIIEFDIPQDRSANLIKVIGVGGGGGNAVENMYKQGVCDVSFAVCNTDSQALVRSSVPVRIQLGEEGLGVGGKPEKGKQAAEESIGELRRLFDDETEMVFVTAGMGGGTGTGAGPVIAGIAKEMGKLVVGIVTIPFAFEKKVRIQKALQGVEMMRENVDALLVINNERLRDIYDDGITTVEQGFSKADEVLTVATKSIAEIITIKGIVNRDFCDVHTVMKDGGSAIMSTGRASGEHRLEKAMYEALKSPLLDNVDIEKSQKLLYIIYSCDDCPVTMSEITDVNNFMDSLSSDIEVLWGLYRDNTLGEDVKVTIIATGFDRVDVELPNKKNDDVKQERLNELMEYYYGKKKKVPSVEDSKLEPEPMPEPEPETDFDSDSEPMHVDPIVTPSNGTSWLERLKILLENTMGDTFD</sequence>
<dbReference type="InterPro" id="IPR024757">
    <property type="entry name" value="FtsZ_C"/>
</dbReference>
<dbReference type="InterPro" id="IPR008280">
    <property type="entry name" value="Tub_FtsZ_C"/>
</dbReference>
<feature type="binding site" evidence="4">
    <location>
        <begin position="25"/>
        <end position="29"/>
    </location>
    <ligand>
        <name>GTP</name>
        <dbReference type="ChEBI" id="CHEBI:37565"/>
    </ligand>
</feature>
<dbReference type="GO" id="GO:0005737">
    <property type="term" value="C:cytoplasm"/>
    <property type="evidence" value="ECO:0007669"/>
    <property type="project" value="UniProtKB-SubCell"/>
</dbReference>
<reference evidence="9 10" key="1">
    <citation type="journal article" date="2019" name="Nat. Med.">
        <title>A library of human gut bacterial isolates paired with longitudinal multiomics data enables mechanistic microbiome research.</title>
        <authorList>
            <person name="Poyet M."/>
            <person name="Groussin M."/>
            <person name="Gibbons S.M."/>
            <person name="Avila-Pacheco J."/>
            <person name="Jiang X."/>
            <person name="Kearney S.M."/>
            <person name="Perrotta A.R."/>
            <person name="Berdy B."/>
            <person name="Zhao S."/>
            <person name="Lieberman T.D."/>
            <person name="Swanson P.K."/>
            <person name="Smith M."/>
            <person name="Roesemann S."/>
            <person name="Alexander J.E."/>
            <person name="Rich S.A."/>
            <person name="Livny J."/>
            <person name="Vlamakis H."/>
            <person name="Clish C."/>
            <person name="Bullock K."/>
            <person name="Deik A."/>
            <person name="Scott J."/>
            <person name="Pierce K.A."/>
            <person name="Xavier R.J."/>
            <person name="Alm E.J."/>
        </authorList>
    </citation>
    <scope>NUCLEOTIDE SEQUENCE [LARGE SCALE GENOMIC DNA]</scope>
    <source>
        <strain evidence="9 10">BIOML-A58</strain>
    </source>
</reference>
<dbReference type="EMBL" id="WDED01000049">
    <property type="protein sequence ID" value="KAB6141427.1"/>
    <property type="molecule type" value="Genomic_DNA"/>
</dbReference>
<comment type="caution">
    <text evidence="9">The sequence shown here is derived from an EMBL/GenBank/DDBJ whole genome shotgun (WGS) entry which is preliminary data.</text>
</comment>
<protein>
    <recommendedName>
        <fullName evidence="4 5">Cell division protein FtsZ</fullName>
    </recommendedName>
</protein>
<comment type="subunit">
    <text evidence="4">Homodimer. Polymerizes to form a dynamic ring structure in a strictly GTP-dependent manner. Interacts directly with several other division proteins.</text>
</comment>
<dbReference type="GO" id="GO:0051258">
    <property type="term" value="P:protein polymerization"/>
    <property type="evidence" value="ECO:0007669"/>
    <property type="project" value="UniProtKB-UniRule"/>
</dbReference>
<dbReference type="InterPro" id="IPR003008">
    <property type="entry name" value="Tubulin_FtsZ_GTPase"/>
</dbReference>
<gene>
    <name evidence="4 9" type="primary">ftsZ</name>
    <name evidence="9" type="ORF">GA398_22795</name>
</gene>
<comment type="similarity">
    <text evidence="1 4">Belongs to the FtsZ family.</text>
</comment>
<dbReference type="Pfam" id="PF12327">
    <property type="entry name" value="FtsZ_C"/>
    <property type="match status" value="1"/>
</dbReference>
<dbReference type="GO" id="GO:0003924">
    <property type="term" value="F:GTPase activity"/>
    <property type="evidence" value="ECO:0007669"/>
    <property type="project" value="UniProtKB-UniRule"/>
</dbReference>
<feature type="binding site" evidence="4">
    <location>
        <position position="190"/>
    </location>
    <ligand>
        <name>GTP</name>
        <dbReference type="ChEBI" id="CHEBI:37565"/>
    </ligand>
</feature>
<dbReference type="RefSeq" id="WP_151935520.1">
    <property type="nucleotide sequence ID" value="NZ_AP031409.1"/>
</dbReference>
<dbReference type="CDD" id="cd02201">
    <property type="entry name" value="FtsZ_type1"/>
    <property type="match status" value="1"/>
</dbReference>
<evidence type="ECO:0000256" key="5">
    <source>
        <dbReference type="NCBIfam" id="TIGR00065"/>
    </source>
</evidence>
<dbReference type="Proteomes" id="UP000434604">
    <property type="component" value="Unassembled WGS sequence"/>
</dbReference>
<name>A0A7J5PN42_9BACE</name>
<dbReference type="InterPro" id="IPR000158">
    <property type="entry name" value="Cell_div_FtsZ"/>
</dbReference>
<evidence type="ECO:0000313" key="10">
    <source>
        <dbReference type="Proteomes" id="UP000434604"/>
    </source>
</evidence>
<evidence type="ECO:0000256" key="4">
    <source>
        <dbReference type="HAMAP-Rule" id="MF_00909"/>
    </source>
</evidence>
<dbReference type="SUPFAM" id="SSF55307">
    <property type="entry name" value="Tubulin C-terminal domain-like"/>
    <property type="match status" value="1"/>
</dbReference>
<proteinExistence type="inferred from homology"/>
<keyword evidence="4 9" id="KW-0132">Cell division</keyword>
<feature type="domain" description="Tubulin/FtsZ GTPase" evidence="7">
    <location>
        <begin position="17"/>
        <end position="208"/>
    </location>
</feature>
<dbReference type="SUPFAM" id="SSF52490">
    <property type="entry name" value="Tubulin nucleotide-binding domain-like"/>
    <property type="match status" value="1"/>
</dbReference>
<feature type="compositionally biased region" description="Basic and acidic residues" evidence="6">
    <location>
        <begin position="355"/>
        <end position="364"/>
    </location>
</feature>
<dbReference type="SMART" id="SM00865">
    <property type="entry name" value="Tubulin_C"/>
    <property type="match status" value="1"/>
</dbReference>
<dbReference type="SMART" id="SM00864">
    <property type="entry name" value="Tubulin"/>
    <property type="match status" value="1"/>
</dbReference>
<evidence type="ECO:0000256" key="2">
    <source>
        <dbReference type="ARBA" id="ARBA00022741"/>
    </source>
</evidence>
<keyword evidence="4" id="KW-0717">Septation</keyword>
<dbReference type="HAMAP" id="MF_00909">
    <property type="entry name" value="FtsZ"/>
    <property type="match status" value="1"/>
</dbReference>